<evidence type="ECO:0000256" key="1">
    <source>
        <dbReference type="SAM" id="MobiDB-lite"/>
    </source>
</evidence>
<feature type="region of interest" description="Disordered" evidence="1">
    <location>
        <begin position="1"/>
        <end position="24"/>
    </location>
</feature>
<evidence type="ECO:0000313" key="2">
    <source>
        <dbReference type="EMBL" id="PAX09020.1"/>
    </source>
</evidence>
<protein>
    <submittedName>
        <fullName evidence="2">Uncharacterized protein</fullName>
    </submittedName>
</protein>
<proteinExistence type="predicted"/>
<dbReference type="EMBL" id="NSLI01000002">
    <property type="protein sequence ID" value="PAX09020.1"/>
    <property type="molecule type" value="Genomic_DNA"/>
</dbReference>
<evidence type="ECO:0000313" key="3">
    <source>
        <dbReference type="Proteomes" id="UP000218151"/>
    </source>
</evidence>
<keyword evidence="3" id="KW-1185">Reference proteome</keyword>
<comment type="caution">
    <text evidence="2">The sequence shown here is derived from an EMBL/GenBank/DDBJ whole genome shotgun (WGS) entry which is preliminary data.</text>
</comment>
<gene>
    <name evidence="2" type="ORF">CKY28_06715</name>
</gene>
<sequence length="392" mass="42572">MADRDESPSGARTATSASPAGRSYLEATGERIEQTLDIDSWDPAHKVAEQFDRLQNEIVRAQISELETRRDIRARIFPLLGDQPGAPACAGVHGVALDDLRQVQRQLLFSGHVQAVDGASVVHETLPITIVQTAVALANYLGEHGTWGHRIFQKDLKVSGQDPIERTMALLERRAEADEADGSGISDMLRRGLMANAELAVLASKANAPWRMGHGHPLPKELLTGAGMPELIELSVPLFRKLLLEHRRFVYLPRGTRSRLLQTIGDALVPLEFAIVEDVSGYLNDVIEGGHYGQGKFQAAKRLLDDFKAEASARIVVGAFRVSPHSSSQIFYAHADFAAEAAVVAMADAILVEPRGFPMLLDLAGGICRDLFPPDAILRPAAALYARATMGV</sequence>
<dbReference type="RefSeq" id="WP_095997518.1">
    <property type="nucleotide sequence ID" value="NZ_NSLI01000002.1"/>
</dbReference>
<dbReference type="AlphaFoldDB" id="A0A2A2SIM9"/>
<organism evidence="2 3">
    <name type="scientific">Sphingomonas lenta</name>
    <dbReference type="NCBI Taxonomy" id="1141887"/>
    <lineage>
        <taxon>Bacteria</taxon>
        <taxon>Pseudomonadati</taxon>
        <taxon>Pseudomonadota</taxon>
        <taxon>Alphaproteobacteria</taxon>
        <taxon>Sphingomonadales</taxon>
        <taxon>Sphingomonadaceae</taxon>
        <taxon>Sphingomonas</taxon>
    </lineage>
</organism>
<dbReference type="OrthoDB" id="263950at2"/>
<name>A0A2A2SIM9_9SPHN</name>
<dbReference type="Proteomes" id="UP000218151">
    <property type="component" value="Unassembled WGS sequence"/>
</dbReference>
<accession>A0A2A2SIM9</accession>
<reference evidence="3" key="1">
    <citation type="submission" date="2017-09" db="EMBL/GenBank/DDBJ databases">
        <authorList>
            <person name="Feng G."/>
            <person name="Zhu H."/>
        </authorList>
    </citation>
    <scope>NUCLEOTIDE SEQUENCE [LARGE SCALE GENOMIC DNA]</scope>
    <source>
        <strain evidence="3">1PNM-20</strain>
    </source>
</reference>